<dbReference type="PANTHER" id="PTHR30591">
    <property type="entry name" value="RECBCD ENZYME SUBUNIT RECC"/>
    <property type="match status" value="1"/>
</dbReference>
<evidence type="ECO:0000256" key="3">
    <source>
        <dbReference type="ARBA" id="ARBA00022763"/>
    </source>
</evidence>
<evidence type="ECO:0000256" key="2">
    <source>
        <dbReference type="ARBA" id="ARBA00022741"/>
    </source>
</evidence>
<evidence type="ECO:0000256" key="5">
    <source>
        <dbReference type="ARBA" id="ARBA00022806"/>
    </source>
</evidence>
<dbReference type="InterPro" id="IPR027417">
    <property type="entry name" value="P-loop_NTPase"/>
</dbReference>
<comment type="function">
    <text evidence="10">The heterodimer acts as both an ATP-dependent DNA helicase and an ATP-dependent, dual-direction single-stranded exonuclease. Recognizes the chi site generating a DNA molecule suitable for the initiation of homologous recombination. This subunit has 5' -&gt; 3' nuclease activity but not helicase activity.</text>
</comment>
<keyword evidence="9 10" id="KW-0234">DNA repair</keyword>
<keyword evidence="6 10" id="KW-0269">Exonuclease</keyword>
<dbReference type="Gene3D" id="3.40.50.300">
    <property type="entry name" value="P-loop containing nucleotide triphosphate hydrolases"/>
    <property type="match status" value="3"/>
</dbReference>
<dbReference type="EMBL" id="QSIO01000001">
    <property type="protein sequence ID" value="RHC96030.1"/>
    <property type="molecule type" value="Genomic_DNA"/>
</dbReference>
<dbReference type="GO" id="GO:0005524">
    <property type="term" value="F:ATP binding"/>
    <property type="evidence" value="ECO:0007669"/>
    <property type="project" value="UniProtKB-UniRule"/>
</dbReference>
<reference evidence="12 13" key="1">
    <citation type="submission" date="2018-08" db="EMBL/GenBank/DDBJ databases">
        <title>A genome reference for cultivated species of the human gut microbiota.</title>
        <authorList>
            <person name="Zou Y."/>
            <person name="Xue W."/>
            <person name="Luo G."/>
        </authorList>
    </citation>
    <scope>NUCLEOTIDE SEQUENCE [LARGE SCALE GENOMIC DNA]</scope>
    <source>
        <strain evidence="12 13">AM33-3BH</strain>
    </source>
</reference>
<dbReference type="GO" id="GO:0000724">
    <property type="term" value="P:double-strand break repair via homologous recombination"/>
    <property type="evidence" value="ECO:0007669"/>
    <property type="project" value="UniProtKB-UniRule"/>
</dbReference>
<keyword evidence="8 10" id="KW-0238">DNA-binding</keyword>
<comment type="subunit">
    <text evidence="10">Heterodimer of AddA and RexB.</text>
</comment>
<dbReference type="Pfam" id="PF12705">
    <property type="entry name" value="PDDEXK_1"/>
    <property type="match status" value="1"/>
</dbReference>
<evidence type="ECO:0000256" key="1">
    <source>
        <dbReference type="ARBA" id="ARBA00022722"/>
    </source>
</evidence>
<feature type="domain" description="UvrD-like helicase C-terminal" evidence="11">
    <location>
        <begin position="260"/>
        <end position="551"/>
    </location>
</feature>
<dbReference type="Pfam" id="PF21445">
    <property type="entry name" value="ADDB_N"/>
    <property type="match status" value="1"/>
</dbReference>
<dbReference type="Proteomes" id="UP000285773">
    <property type="component" value="Unassembled WGS sequence"/>
</dbReference>
<evidence type="ECO:0000256" key="6">
    <source>
        <dbReference type="ARBA" id="ARBA00022839"/>
    </source>
</evidence>
<keyword evidence="1 10" id="KW-0540">Nuclease</keyword>
<dbReference type="AlphaFoldDB" id="A0A414CM23"/>
<evidence type="ECO:0000313" key="13">
    <source>
        <dbReference type="Proteomes" id="UP000285773"/>
    </source>
</evidence>
<proteinExistence type="inferred from homology"/>
<comment type="caution">
    <text evidence="10">Lacks conserved residue(s) required for the propagation of feature annotation.</text>
</comment>
<comment type="similarity">
    <text evidence="10">Belongs to the helicase family. AddB/RexB type 2 subfamily.</text>
</comment>
<evidence type="ECO:0000259" key="11">
    <source>
        <dbReference type="PROSITE" id="PS51217"/>
    </source>
</evidence>
<dbReference type="InterPro" id="IPR014141">
    <property type="entry name" value="DNA_helicase_suRexB"/>
</dbReference>
<dbReference type="InterPro" id="IPR014017">
    <property type="entry name" value="DNA_helicase_UvrD-like_C"/>
</dbReference>
<dbReference type="PROSITE" id="PS51217">
    <property type="entry name" value="UVRD_HELICASE_CTER"/>
    <property type="match status" value="1"/>
</dbReference>
<dbReference type="InterPro" id="IPR038726">
    <property type="entry name" value="PDDEXK_AddAB-type"/>
</dbReference>
<dbReference type="GO" id="GO:0004386">
    <property type="term" value="F:helicase activity"/>
    <property type="evidence" value="ECO:0007669"/>
    <property type="project" value="UniProtKB-KW"/>
</dbReference>
<keyword evidence="2 10" id="KW-0547">Nucleotide-binding</keyword>
<dbReference type="GO" id="GO:0003690">
    <property type="term" value="F:double-stranded DNA binding"/>
    <property type="evidence" value="ECO:0007669"/>
    <property type="project" value="UniProtKB-UniRule"/>
</dbReference>
<dbReference type="EC" id="3.1.-.-" evidence="10"/>
<dbReference type="InterPro" id="IPR049035">
    <property type="entry name" value="ADDB_N"/>
</dbReference>
<comment type="cofactor">
    <cofactor evidence="10">
        <name>Mg(2+)</name>
        <dbReference type="ChEBI" id="CHEBI:18420"/>
    </cofactor>
</comment>
<evidence type="ECO:0000256" key="4">
    <source>
        <dbReference type="ARBA" id="ARBA00022801"/>
    </source>
</evidence>
<comment type="miscellaneous">
    <text evidence="10">Despite having helicase-like domains, this subunit does not have helicase activity.</text>
</comment>
<evidence type="ECO:0000256" key="8">
    <source>
        <dbReference type="ARBA" id="ARBA00023125"/>
    </source>
</evidence>
<keyword evidence="7 10" id="KW-0067">ATP-binding</keyword>
<keyword evidence="4 10" id="KW-0378">Hydrolase</keyword>
<keyword evidence="3 10" id="KW-0227">DNA damage</keyword>
<name>A0A414CM23_STRPA</name>
<comment type="caution">
    <text evidence="12">The sequence shown here is derived from an EMBL/GenBank/DDBJ whole genome shotgun (WGS) entry which is preliminary data.</text>
</comment>
<dbReference type="InterPro" id="IPR011335">
    <property type="entry name" value="Restrct_endonuc-II-like"/>
</dbReference>
<dbReference type="RefSeq" id="WP_118095368.1">
    <property type="nucleotide sequence ID" value="NZ_QSIO01000001.1"/>
</dbReference>
<evidence type="ECO:0000256" key="9">
    <source>
        <dbReference type="ARBA" id="ARBA00023204"/>
    </source>
</evidence>
<dbReference type="NCBIfam" id="TIGR02774">
    <property type="entry name" value="rexB_recomb"/>
    <property type="match status" value="1"/>
</dbReference>
<dbReference type="SUPFAM" id="SSF52540">
    <property type="entry name" value="P-loop containing nucleoside triphosphate hydrolases"/>
    <property type="match status" value="1"/>
</dbReference>
<organism evidence="12 13">
    <name type="scientific">Streptococcus parasanguinis</name>
    <dbReference type="NCBI Taxonomy" id="1318"/>
    <lineage>
        <taxon>Bacteria</taxon>
        <taxon>Bacillati</taxon>
        <taxon>Bacillota</taxon>
        <taxon>Bacilli</taxon>
        <taxon>Lactobacillales</taxon>
        <taxon>Streptococcaceae</taxon>
        <taxon>Streptococcus</taxon>
    </lineage>
</organism>
<keyword evidence="5 10" id="KW-0347">Helicase</keyword>
<gene>
    <name evidence="10 12" type="primary">rexB</name>
    <name evidence="12" type="ORF">DW820_02575</name>
</gene>
<evidence type="ECO:0000256" key="10">
    <source>
        <dbReference type="HAMAP-Rule" id="MF_01453"/>
    </source>
</evidence>
<protein>
    <recommendedName>
        <fullName evidence="10">ATP-dependent helicase/deoxyribonuclease subunit B</fullName>
        <ecNumber evidence="10">3.1.-.-</ecNumber>
    </recommendedName>
    <alternativeName>
        <fullName evidence="10">ATP-dependent helicase/nuclease subunit RexB</fullName>
    </alternativeName>
</protein>
<accession>A0A414CM23</accession>
<dbReference type="PANTHER" id="PTHR30591:SF1">
    <property type="entry name" value="RECBCD ENZYME SUBUNIT RECC"/>
    <property type="match status" value="1"/>
</dbReference>
<dbReference type="HAMAP" id="MF_01453">
    <property type="entry name" value="AddB_type2"/>
    <property type="match status" value="1"/>
</dbReference>
<evidence type="ECO:0000313" key="12">
    <source>
        <dbReference type="EMBL" id="RHC96030.1"/>
    </source>
</evidence>
<sequence length="1088" mass="124571">MKLLYTDVRTPLTQVLTQEAVGLVEQGKRVFYIAPNSLSFEKEAKVLSYLKGQASFAITITRFAQMARYFILNQVFEEQPLDDIGLGMLFFKALSQMKEQDLKVYGALRKDPQFIQQLVQLYHELQTAQMDFTDLELLEEAEKREDLLAIFEAVSEMLVQHRYESQSKIAFFLNQVEAGHLEEQLKDVAIVVDGFTRFSAEEEALISLLHRKGVEIVIGVYASEKAYRASFREGNLYQASVDFLLQLAKTFEVQPQYCGQAIEDSFSRITRMLEARYDFSQVENELKEHDRTAVQLWQTNTQKEELEFVAKSIRQRLHDGARYRDIRVLLGDVEAYQLQLKTIFDQYQIPFYLGRSEAMVHHPLIQVIESLGRIKQFNYQTEDVINLLKTGLYSDLTQAEVDAFEQYLRFAEVKGATKFHKPFTSNRQGKFNLEELNTLRERVVEPLAPFFSQRKQKVTQLLTAFTEFLQEAQLSQNLQALIKDLALEEQERYDQVWKAFLHVLEELNVVFENQELTVDEFLGLLLSGMQLSQYRTVPATVDVVTVQSYDLIEPLTAPYVYAIGLTQERFPKIAQNTSLLSEEDRQQLNEATQEGAELQVVTSENLKKNRFVAVSLLNAATNQLVLSAPSLVNEMEDSVSPYLVELTKEPIAIEWTTEQAQASSDDIGTYRALLARVIELHQEEITSELSPEEASFWGVAVRVLRKKLAAEGIQIPQISTELKSRQLQSDTLQALYPEGKALTLSASALNEYYKHQYAFYLRYVLGLQEDETIRPDARSHGNFLHRIFERVLKDSSDQAFDRRLNEAIRETSQEAEFQQLYGESGETEFIRNLLLDTAKTTGRVLAQQNGIETIGEETLFGGSTHTSYPLSDGRLLQLRGKVDRIDQLRDRGALGVVDYKSSLTQFHYDKFFNGLNSQLPTYLSAIQDLKEYQEEQGIFGAMYLEMGDPLVDLKKTKTVGDAINQTMKSQQYKGLFMADQAPYLGEAYDKNKAMMLSKEELDLLLLYNAYLYKTAAEGILKGQFAINPYSENGRNIAPFVEQFKSITGFEADRHLGQARFLTKLDQKGIRGEKVKAAWIEKMKEVLNK</sequence>
<evidence type="ECO:0000256" key="7">
    <source>
        <dbReference type="ARBA" id="ARBA00022840"/>
    </source>
</evidence>
<dbReference type="GO" id="GO:0016817">
    <property type="term" value="F:hydrolase activity, acting on acid anhydrides"/>
    <property type="evidence" value="ECO:0007669"/>
    <property type="project" value="InterPro"/>
</dbReference>
<dbReference type="GO" id="GO:0008409">
    <property type="term" value="F:5'-3' exonuclease activity"/>
    <property type="evidence" value="ECO:0007669"/>
    <property type="project" value="UniProtKB-UniRule"/>
</dbReference>
<dbReference type="SUPFAM" id="SSF52980">
    <property type="entry name" value="Restriction endonuclease-like"/>
    <property type="match status" value="1"/>
</dbReference>